<evidence type="ECO:0000313" key="7">
    <source>
        <dbReference type="Proteomes" id="UP000178759"/>
    </source>
</evidence>
<protein>
    <recommendedName>
        <fullName evidence="5">Galactose-1-phosphate uridyl transferase N-terminal domain-containing protein</fullName>
    </recommendedName>
</protein>
<accession>A0A1F6AGQ3</accession>
<dbReference type="InterPro" id="IPR053177">
    <property type="entry name" value="ADP-glucose_phosphorylase"/>
</dbReference>
<dbReference type="InterPro" id="IPR036265">
    <property type="entry name" value="HIT-like_sf"/>
</dbReference>
<dbReference type="GO" id="GO:0008108">
    <property type="term" value="F:UDP-glucose:hexose-1-phosphate uridylyltransferase activity"/>
    <property type="evidence" value="ECO:0007669"/>
    <property type="project" value="InterPro"/>
</dbReference>
<dbReference type="Pfam" id="PF01087">
    <property type="entry name" value="GalP_UDP_transf"/>
    <property type="match status" value="1"/>
</dbReference>
<dbReference type="PANTHER" id="PTHR42763">
    <property type="entry name" value="ADP-GLUCOSE PHOSPHORYLASE"/>
    <property type="match status" value="1"/>
</dbReference>
<dbReference type="GO" id="GO:0006012">
    <property type="term" value="P:galactose metabolic process"/>
    <property type="evidence" value="ECO:0007669"/>
    <property type="project" value="InterPro"/>
</dbReference>
<dbReference type="STRING" id="1798392.A3A79_01500"/>
<evidence type="ECO:0000256" key="3">
    <source>
        <dbReference type="ARBA" id="ARBA00023277"/>
    </source>
</evidence>
<sequence>MAKYVPDVKTQRWVIISAGRTSRPGDFTPHKSVCPFCAGNEATTPPEVYRIGPGEKDKPGWLVRVVPNKYPITDIHEVIIHSPDDTKDIEQLPIEQVTHILTAYRDRYLAHLDDGQVLIFCNHGEHAGASLKHPHSQLAVIPKQINLDALVREPIANVVGDNTSFVTYCPDFSQWPFEVWIAPKNSSGKFSEVGDTDLKDLAEVLQTTLKKLERIAVNPPPGIGISQHEFVYNYYIYHLEKWYIRITPRFVHRAGFELGTGLNVNIVDPTEAARILRETV</sequence>
<keyword evidence="3" id="KW-0119">Carbohydrate metabolism</keyword>
<dbReference type="InterPro" id="IPR005849">
    <property type="entry name" value="GalP_Utransf_N"/>
</dbReference>
<reference evidence="6 7" key="1">
    <citation type="journal article" date="2016" name="Nat. Commun.">
        <title>Thousands of microbial genomes shed light on interconnected biogeochemical processes in an aquifer system.</title>
        <authorList>
            <person name="Anantharaman K."/>
            <person name="Brown C.T."/>
            <person name="Hug L.A."/>
            <person name="Sharon I."/>
            <person name="Castelle C.J."/>
            <person name="Probst A.J."/>
            <person name="Thomas B.C."/>
            <person name="Singh A."/>
            <person name="Wilkins M.J."/>
            <person name="Karaoz U."/>
            <person name="Brodie E.L."/>
            <person name="Williams K.H."/>
            <person name="Hubbard S.S."/>
            <person name="Banfield J.F."/>
        </authorList>
    </citation>
    <scope>NUCLEOTIDE SEQUENCE [LARGE SCALE GENOMIC DNA]</scope>
</reference>
<feature type="active site" description="Tele-UMP-histidine intermediate" evidence="4">
    <location>
        <position position="135"/>
    </location>
</feature>
<evidence type="ECO:0000256" key="4">
    <source>
        <dbReference type="PIRSR" id="PIRSR000808-1"/>
    </source>
</evidence>
<dbReference type="SUPFAM" id="SSF54197">
    <property type="entry name" value="HIT-like"/>
    <property type="match status" value="2"/>
</dbReference>
<dbReference type="PIRSF" id="PIRSF000808">
    <property type="entry name" value="GalT"/>
    <property type="match status" value="1"/>
</dbReference>
<gene>
    <name evidence="6" type="ORF">A3A79_01500</name>
</gene>
<keyword evidence="2" id="KW-0548">Nucleotidyltransferase</keyword>
<feature type="domain" description="Galactose-1-phosphate uridyl transferase N-terminal" evidence="5">
    <location>
        <begin position="77"/>
        <end position="138"/>
    </location>
</feature>
<dbReference type="GO" id="GO:0008270">
    <property type="term" value="F:zinc ion binding"/>
    <property type="evidence" value="ECO:0007669"/>
    <property type="project" value="InterPro"/>
</dbReference>
<dbReference type="EMBL" id="MFJV01000001">
    <property type="protein sequence ID" value="OGG23861.1"/>
    <property type="molecule type" value="Genomic_DNA"/>
</dbReference>
<dbReference type="InterPro" id="IPR001937">
    <property type="entry name" value="GalP_UDPtransf1"/>
</dbReference>
<evidence type="ECO:0000256" key="1">
    <source>
        <dbReference type="ARBA" id="ARBA00022679"/>
    </source>
</evidence>
<keyword evidence="1" id="KW-0808">Transferase</keyword>
<organism evidence="6 7">
    <name type="scientific">Candidatus Gottesmanbacteria bacterium RIFCSPLOWO2_01_FULL_43_11b</name>
    <dbReference type="NCBI Taxonomy" id="1798392"/>
    <lineage>
        <taxon>Bacteria</taxon>
        <taxon>Candidatus Gottesmaniibacteriota</taxon>
    </lineage>
</organism>
<name>A0A1F6AGQ3_9BACT</name>
<dbReference type="PANTHER" id="PTHR42763:SF2">
    <property type="entry name" value="ADP-GLUCOSE PHOSPHORYLASE"/>
    <property type="match status" value="1"/>
</dbReference>
<dbReference type="AlphaFoldDB" id="A0A1F6AGQ3"/>
<evidence type="ECO:0000313" key="6">
    <source>
        <dbReference type="EMBL" id="OGG23861.1"/>
    </source>
</evidence>
<comment type="caution">
    <text evidence="6">The sequence shown here is derived from an EMBL/GenBank/DDBJ whole genome shotgun (WGS) entry which is preliminary data.</text>
</comment>
<evidence type="ECO:0000259" key="5">
    <source>
        <dbReference type="Pfam" id="PF01087"/>
    </source>
</evidence>
<evidence type="ECO:0000256" key="2">
    <source>
        <dbReference type="ARBA" id="ARBA00022695"/>
    </source>
</evidence>
<dbReference type="Proteomes" id="UP000178759">
    <property type="component" value="Unassembled WGS sequence"/>
</dbReference>
<dbReference type="Gene3D" id="3.30.428.10">
    <property type="entry name" value="HIT-like"/>
    <property type="match status" value="3"/>
</dbReference>
<proteinExistence type="predicted"/>